<evidence type="ECO:0000313" key="5">
    <source>
        <dbReference type="Proteomes" id="UP000575068"/>
    </source>
</evidence>
<organism evidence="4 5">
    <name type="scientific">Rhizorhapis suberifaciens</name>
    <name type="common">corky root of lettuce</name>
    <dbReference type="NCBI Taxonomy" id="13656"/>
    <lineage>
        <taxon>Bacteria</taxon>
        <taxon>Pseudomonadati</taxon>
        <taxon>Pseudomonadota</taxon>
        <taxon>Alphaproteobacteria</taxon>
        <taxon>Sphingomonadales</taxon>
        <taxon>Sphingomonadaceae</taxon>
        <taxon>Rhizorhapis</taxon>
    </lineage>
</organism>
<reference evidence="4 5" key="1">
    <citation type="submission" date="2020-08" db="EMBL/GenBank/DDBJ databases">
        <title>Genomic Encyclopedia of Type Strains, Phase IV (KMG-IV): sequencing the most valuable type-strain genomes for metagenomic binning, comparative biology and taxonomic classification.</title>
        <authorList>
            <person name="Goeker M."/>
        </authorList>
    </citation>
    <scope>NUCLEOTIDE SEQUENCE [LARGE SCALE GENOMIC DNA]</scope>
    <source>
        <strain evidence="4 5">DSM 7465</strain>
    </source>
</reference>
<dbReference type="Proteomes" id="UP000575068">
    <property type="component" value="Unassembled WGS sequence"/>
</dbReference>
<feature type="domain" description="BD-FAE-like" evidence="3">
    <location>
        <begin position="45"/>
        <end position="142"/>
    </location>
</feature>
<gene>
    <name evidence="4" type="ORF">HNQ99_000588</name>
</gene>
<dbReference type="RefSeq" id="WP_246414379.1">
    <property type="nucleotide sequence ID" value="NZ_JACHOV010000002.1"/>
</dbReference>
<evidence type="ECO:0000259" key="3">
    <source>
        <dbReference type="Pfam" id="PF20434"/>
    </source>
</evidence>
<proteinExistence type="inferred from homology"/>
<dbReference type="InterPro" id="IPR029058">
    <property type="entry name" value="AB_hydrolase_fold"/>
</dbReference>
<sequence length="277" mass="30143">MRLLAPIILSLAAAVPAARDAEGPPAKEYAYGENASQRLDFWPGRGKKAPVILYVHGGGWSQGDKAHDISDKAEHFVGQGYAFASMNYRLVPQATVEQQAADVANAVAWLRNRTNELGIHRRRMVLMGHSAGAHLVALIATDPAYLKAAGVPLDAIAGVVLLDGAAYHVPTQLHVGGEDLQRMRRNAFGDNIARHMRLSPDSHTAKPNVRRFLILHVNNPSTIAQSRGLAVLLKKAGTQVTVRMIRNSDHMRLNRHIGDEGDEATKLTDAFLVQAVR</sequence>
<keyword evidence="2" id="KW-0378">Hydrolase</keyword>
<dbReference type="SUPFAM" id="SSF53474">
    <property type="entry name" value="alpha/beta-Hydrolases"/>
    <property type="match status" value="1"/>
</dbReference>
<dbReference type="PANTHER" id="PTHR48081">
    <property type="entry name" value="AB HYDROLASE SUPERFAMILY PROTEIN C4A8.06C"/>
    <property type="match status" value="1"/>
</dbReference>
<dbReference type="EMBL" id="JACHOV010000002">
    <property type="protein sequence ID" value="MBB4640300.1"/>
    <property type="molecule type" value="Genomic_DNA"/>
</dbReference>
<comment type="caution">
    <text evidence="4">The sequence shown here is derived from an EMBL/GenBank/DDBJ whole genome shotgun (WGS) entry which is preliminary data.</text>
</comment>
<accession>A0A840HRT1</accession>
<dbReference type="AlphaFoldDB" id="A0A840HRT1"/>
<dbReference type="PROSITE" id="PS01173">
    <property type="entry name" value="LIPASE_GDXG_HIS"/>
    <property type="match status" value="1"/>
</dbReference>
<protein>
    <submittedName>
        <fullName evidence="4">Acetyl esterase/lipase</fullName>
    </submittedName>
</protein>
<dbReference type="Gene3D" id="3.40.50.1820">
    <property type="entry name" value="alpha/beta hydrolase"/>
    <property type="match status" value="1"/>
</dbReference>
<keyword evidence="5" id="KW-1185">Reference proteome</keyword>
<dbReference type="Pfam" id="PF20434">
    <property type="entry name" value="BD-FAE"/>
    <property type="match status" value="1"/>
</dbReference>
<evidence type="ECO:0000256" key="1">
    <source>
        <dbReference type="ARBA" id="ARBA00010515"/>
    </source>
</evidence>
<comment type="similarity">
    <text evidence="1">Belongs to the 'GDXG' lipolytic enzyme family.</text>
</comment>
<dbReference type="InterPro" id="IPR050300">
    <property type="entry name" value="GDXG_lipolytic_enzyme"/>
</dbReference>
<dbReference type="InterPro" id="IPR049492">
    <property type="entry name" value="BD-FAE-like_dom"/>
</dbReference>
<dbReference type="GO" id="GO:0016787">
    <property type="term" value="F:hydrolase activity"/>
    <property type="evidence" value="ECO:0007669"/>
    <property type="project" value="UniProtKB-KW"/>
</dbReference>
<evidence type="ECO:0000256" key="2">
    <source>
        <dbReference type="ARBA" id="ARBA00022801"/>
    </source>
</evidence>
<evidence type="ECO:0000313" key="4">
    <source>
        <dbReference type="EMBL" id="MBB4640300.1"/>
    </source>
</evidence>
<dbReference type="InterPro" id="IPR002168">
    <property type="entry name" value="Lipase_GDXG_HIS_AS"/>
</dbReference>
<name>A0A840HRT1_9SPHN</name>
<dbReference type="PANTHER" id="PTHR48081:SF33">
    <property type="entry name" value="KYNURENINE FORMAMIDASE"/>
    <property type="match status" value="1"/>
</dbReference>